<name>A0A7J7JG45_BUGNE</name>
<accession>A0A7J7JG45</accession>
<sequence length="71" mass="8087">MIIRRVFNMTPIRGRALIINNVNFDGTALARRDGSDVDVVNMEAMLQEFNFEVEIKSNLTATVIIDLIDLY</sequence>
<reference evidence="6" key="1">
    <citation type="submission" date="2020-06" db="EMBL/GenBank/DDBJ databases">
        <title>Draft genome of Bugula neritina, a colonial animal packing powerful symbionts and potential medicines.</title>
        <authorList>
            <person name="Rayko M."/>
        </authorList>
    </citation>
    <scope>NUCLEOTIDE SEQUENCE [LARGE SCALE GENOMIC DNA]</scope>
    <source>
        <strain evidence="6">Kwan_BN1</strain>
    </source>
</reference>
<dbReference type="SUPFAM" id="SSF52129">
    <property type="entry name" value="Caspase-like"/>
    <property type="match status" value="1"/>
</dbReference>
<keyword evidence="3" id="KW-0053">Apoptosis</keyword>
<protein>
    <recommendedName>
        <fullName evidence="5">Caspase family p20 domain-containing protein</fullName>
    </recommendedName>
</protein>
<evidence type="ECO:0000256" key="3">
    <source>
        <dbReference type="ARBA" id="ARBA00022703"/>
    </source>
</evidence>
<proteinExistence type="inferred from homology"/>
<evidence type="ECO:0000256" key="4">
    <source>
        <dbReference type="ARBA" id="ARBA00022801"/>
    </source>
</evidence>
<dbReference type="PROSITE" id="PS50208">
    <property type="entry name" value="CASPASE_P20"/>
    <property type="match status" value="1"/>
</dbReference>
<dbReference type="GO" id="GO:0006508">
    <property type="term" value="P:proteolysis"/>
    <property type="evidence" value="ECO:0007669"/>
    <property type="project" value="UniProtKB-KW"/>
</dbReference>
<dbReference type="EMBL" id="VXIV02002554">
    <property type="protein sequence ID" value="KAF6024604.1"/>
    <property type="molecule type" value="Genomic_DNA"/>
</dbReference>
<dbReference type="PRINTS" id="PR00376">
    <property type="entry name" value="IL1BCENZYME"/>
</dbReference>
<evidence type="ECO:0000256" key="2">
    <source>
        <dbReference type="ARBA" id="ARBA00022670"/>
    </source>
</evidence>
<dbReference type="AlphaFoldDB" id="A0A7J7JG45"/>
<dbReference type="PANTHER" id="PTHR47901">
    <property type="entry name" value="CASPASE RECRUITMENT DOMAIN-CONTAINING PROTEIN 18"/>
    <property type="match status" value="1"/>
</dbReference>
<feature type="domain" description="Caspase family p20" evidence="5">
    <location>
        <begin position="12"/>
        <end position="71"/>
    </location>
</feature>
<keyword evidence="2" id="KW-0645">Protease</keyword>
<evidence type="ECO:0000313" key="6">
    <source>
        <dbReference type="EMBL" id="KAF6024604.1"/>
    </source>
</evidence>
<dbReference type="InterPro" id="IPR001309">
    <property type="entry name" value="Pept_C14_p20"/>
</dbReference>
<keyword evidence="7" id="KW-1185">Reference proteome</keyword>
<organism evidence="6 7">
    <name type="scientific">Bugula neritina</name>
    <name type="common">Brown bryozoan</name>
    <name type="synonym">Sertularia neritina</name>
    <dbReference type="NCBI Taxonomy" id="10212"/>
    <lineage>
        <taxon>Eukaryota</taxon>
        <taxon>Metazoa</taxon>
        <taxon>Spiralia</taxon>
        <taxon>Lophotrochozoa</taxon>
        <taxon>Bryozoa</taxon>
        <taxon>Gymnolaemata</taxon>
        <taxon>Cheilostomatida</taxon>
        <taxon>Flustrina</taxon>
        <taxon>Buguloidea</taxon>
        <taxon>Bugulidae</taxon>
        <taxon>Bugula</taxon>
    </lineage>
</organism>
<dbReference type="InterPro" id="IPR002398">
    <property type="entry name" value="Pept_C14"/>
</dbReference>
<dbReference type="InterPro" id="IPR029030">
    <property type="entry name" value="Caspase-like_dom_sf"/>
</dbReference>
<dbReference type="Pfam" id="PF00656">
    <property type="entry name" value="Peptidase_C14"/>
    <property type="match status" value="1"/>
</dbReference>
<gene>
    <name evidence="6" type="ORF">EB796_017048</name>
</gene>
<keyword evidence="4" id="KW-0378">Hydrolase</keyword>
<evidence type="ECO:0000313" key="7">
    <source>
        <dbReference type="Proteomes" id="UP000593567"/>
    </source>
</evidence>
<comment type="similarity">
    <text evidence="1">Belongs to the peptidase C14A family.</text>
</comment>
<dbReference type="GO" id="GO:0006915">
    <property type="term" value="P:apoptotic process"/>
    <property type="evidence" value="ECO:0007669"/>
    <property type="project" value="UniProtKB-KW"/>
</dbReference>
<dbReference type="GO" id="GO:0004197">
    <property type="term" value="F:cysteine-type endopeptidase activity"/>
    <property type="evidence" value="ECO:0007669"/>
    <property type="project" value="InterPro"/>
</dbReference>
<evidence type="ECO:0000259" key="5">
    <source>
        <dbReference type="PROSITE" id="PS50208"/>
    </source>
</evidence>
<dbReference type="OrthoDB" id="6286214at2759"/>
<dbReference type="InterPro" id="IPR011600">
    <property type="entry name" value="Pept_C14_caspase"/>
</dbReference>
<evidence type="ECO:0000256" key="1">
    <source>
        <dbReference type="ARBA" id="ARBA00010134"/>
    </source>
</evidence>
<comment type="caution">
    <text evidence="6">The sequence shown here is derived from an EMBL/GenBank/DDBJ whole genome shotgun (WGS) entry which is preliminary data.</text>
</comment>
<dbReference type="PANTHER" id="PTHR47901:SF8">
    <property type="entry name" value="CASPASE-3"/>
    <property type="match status" value="1"/>
</dbReference>
<dbReference type="Proteomes" id="UP000593567">
    <property type="component" value="Unassembled WGS sequence"/>
</dbReference>
<dbReference type="InterPro" id="IPR015917">
    <property type="entry name" value="Pept_C14A"/>
</dbReference>
<dbReference type="Gene3D" id="3.40.50.1460">
    <property type="match status" value="1"/>
</dbReference>